<dbReference type="AlphaFoldDB" id="A0AAV6N0U6"/>
<gene>
    <name evidence="1" type="ORF">SDJN03_15816</name>
</gene>
<evidence type="ECO:0000313" key="1">
    <source>
        <dbReference type="EMBL" id="KAG6590393.1"/>
    </source>
</evidence>
<evidence type="ECO:0000313" key="2">
    <source>
        <dbReference type="Proteomes" id="UP000685013"/>
    </source>
</evidence>
<sequence>MLVFLAARLFRQDPLHGSATYSGVQSGGTTSFCAISLTRANSPWQSLSLANLSFWRPALRANAASNLVRLRQNFGSVES</sequence>
<proteinExistence type="predicted"/>
<name>A0AAV6N0U6_9ROSI</name>
<reference evidence="1 2" key="1">
    <citation type="journal article" date="2021" name="Hortic Res">
        <title>The domestication of Cucurbita argyrosperma as revealed by the genome of its wild relative.</title>
        <authorList>
            <person name="Barrera-Redondo J."/>
            <person name="Sanchez-de la Vega G."/>
            <person name="Aguirre-Liguori J.A."/>
            <person name="Castellanos-Morales G."/>
            <person name="Gutierrez-Guerrero Y.T."/>
            <person name="Aguirre-Dugua X."/>
            <person name="Aguirre-Planter E."/>
            <person name="Tenaillon M.I."/>
            <person name="Lira-Saade R."/>
            <person name="Eguiarte L.E."/>
        </authorList>
    </citation>
    <scope>NUCLEOTIDE SEQUENCE [LARGE SCALE GENOMIC DNA]</scope>
    <source>
        <strain evidence="1">JBR-2021</strain>
    </source>
</reference>
<comment type="caution">
    <text evidence="1">The sequence shown here is derived from an EMBL/GenBank/DDBJ whole genome shotgun (WGS) entry which is preliminary data.</text>
</comment>
<dbReference type="Proteomes" id="UP000685013">
    <property type="component" value="Chromosome 10"/>
</dbReference>
<keyword evidence="2" id="KW-1185">Reference proteome</keyword>
<accession>A0AAV6N0U6</accession>
<dbReference type="EMBL" id="JAGKQH010000010">
    <property type="protein sequence ID" value="KAG6590393.1"/>
    <property type="molecule type" value="Genomic_DNA"/>
</dbReference>
<organism evidence="1 2">
    <name type="scientific">Cucurbita argyrosperma subsp. sororia</name>
    <dbReference type="NCBI Taxonomy" id="37648"/>
    <lineage>
        <taxon>Eukaryota</taxon>
        <taxon>Viridiplantae</taxon>
        <taxon>Streptophyta</taxon>
        <taxon>Embryophyta</taxon>
        <taxon>Tracheophyta</taxon>
        <taxon>Spermatophyta</taxon>
        <taxon>Magnoliopsida</taxon>
        <taxon>eudicotyledons</taxon>
        <taxon>Gunneridae</taxon>
        <taxon>Pentapetalae</taxon>
        <taxon>rosids</taxon>
        <taxon>fabids</taxon>
        <taxon>Cucurbitales</taxon>
        <taxon>Cucurbitaceae</taxon>
        <taxon>Cucurbiteae</taxon>
        <taxon>Cucurbita</taxon>
    </lineage>
</organism>
<protein>
    <submittedName>
        <fullName evidence="1">Uncharacterized protein</fullName>
    </submittedName>
</protein>
<feature type="non-terminal residue" evidence="1">
    <location>
        <position position="1"/>
    </location>
</feature>